<evidence type="ECO:0000256" key="2">
    <source>
        <dbReference type="ARBA" id="ARBA00007441"/>
    </source>
</evidence>
<dbReference type="GO" id="GO:0006520">
    <property type="term" value="P:amino acid metabolic process"/>
    <property type="evidence" value="ECO:0007669"/>
    <property type="project" value="InterPro"/>
</dbReference>
<comment type="cofactor">
    <cofactor evidence="1">
        <name>pyridoxal 5'-phosphate</name>
        <dbReference type="ChEBI" id="CHEBI:597326"/>
    </cofactor>
</comment>
<dbReference type="OrthoDB" id="7042322at2759"/>
<evidence type="ECO:0000256" key="3">
    <source>
        <dbReference type="ARBA" id="ARBA00022576"/>
    </source>
</evidence>
<organism evidence="7 8">
    <name type="scientific">Phlebiopsis gigantea (strain 11061_1 CR5-6)</name>
    <name type="common">White-rot fungus</name>
    <name type="synonym">Peniophora gigantea</name>
    <dbReference type="NCBI Taxonomy" id="745531"/>
    <lineage>
        <taxon>Eukaryota</taxon>
        <taxon>Fungi</taxon>
        <taxon>Dikarya</taxon>
        <taxon>Basidiomycota</taxon>
        <taxon>Agaricomycotina</taxon>
        <taxon>Agaricomycetes</taxon>
        <taxon>Polyporales</taxon>
        <taxon>Phanerochaetaceae</taxon>
        <taxon>Phlebiopsis</taxon>
    </lineage>
</organism>
<dbReference type="STRING" id="745531.A0A0C3S7N2"/>
<accession>A0A0C3S7N2</accession>
<dbReference type="PANTHER" id="PTHR46383:SF1">
    <property type="entry name" value="ASPARTATE AMINOTRANSFERASE"/>
    <property type="match status" value="1"/>
</dbReference>
<evidence type="ECO:0000256" key="5">
    <source>
        <dbReference type="ARBA" id="ARBA00022898"/>
    </source>
</evidence>
<keyword evidence="3" id="KW-0032">Aminotransferase</keyword>
<dbReference type="GO" id="GO:0030170">
    <property type="term" value="F:pyridoxal phosphate binding"/>
    <property type="evidence" value="ECO:0007669"/>
    <property type="project" value="InterPro"/>
</dbReference>
<sequence>MSSLSFRVSPLIQSTSKPPIPQAYKWAEPYKATPSRPLLDMSQGVPGIPPPKILLDALSRSSSDPSTCGYVPNAGEPALCQAVADEMKLVYGVKSDVTSEDVFITAGCNLAFTSAIMAVAQKGDEVILPVPWYFNHEMTLTMLGIKPVCLQTSPELGFQPSVSDCAKLITPATRAIVLVTPNNPTGAVYSPSLLEAFAALAHAHSLPLIIDETYRDFITSGPPHKLFASEQNWSWRQTVIHLFSFSKSYCIPGHRLGLVVSAPELGSALCTALDNIQICAPRPPQLALAPLLPELRPFVKDTALAIEARHKLFKQCLPPRWHIGSQGAYYAFVKHPFRGVDSVHVCERLAKEIGVVTLPAGFFGPGEGGNAEGGMGRWIRFSVANVNDEKVKRVCERLQESESKFGWELAD</sequence>
<comment type="similarity">
    <text evidence="2">Belongs to the class-I pyridoxal-phosphate-dependent aminotransferase family.</text>
</comment>
<dbReference type="GO" id="GO:0008483">
    <property type="term" value="F:transaminase activity"/>
    <property type="evidence" value="ECO:0007669"/>
    <property type="project" value="UniProtKB-KW"/>
</dbReference>
<dbReference type="Proteomes" id="UP000053257">
    <property type="component" value="Unassembled WGS sequence"/>
</dbReference>
<keyword evidence="5" id="KW-0663">Pyridoxal phosphate</keyword>
<evidence type="ECO:0000313" key="7">
    <source>
        <dbReference type="EMBL" id="KIP06872.1"/>
    </source>
</evidence>
<protein>
    <recommendedName>
        <fullName evidence="6">Aminotransferase class I/classII large domain-containing protein</fullName>
    </recommendedName>
</protein>
<feature type="domain" description="Aminotransferase class I/classII large" evidence="6">
    <location>
        <begin position="39"/>
        <end position="398"/>
    </location>
</feature>
<evidence type="ECO:0000256" key="4">
    <source>
        <dbReference type="ARBA" id="ARBA00022679"/>
    </source>
</evidence>
<evidence type="ECO:0000259" key="6">
    <source>
        <dbReference type="Pfam" id="PF00155"/>
    </source>
</evidence>
<dbReference type="PANTHER" id="PTHR46383">
    <property type="entry name" value="ASPARTATE AMINOTRANSFERASE"/>
    <property type="match status" value="1"/>
</dbReference>
<dbReference type="HOGENOM" id="CLU_017584_4_1_1"/>
<gene>
    <name evidence="7" type="ORF">PHLGIDRAFT_106532</name>
</gene>
<dbReference type="InterPro" id="IPR050596">
    <property type="entry name" value="AspAT/PAT-like"/>
</dbReference>
<evidence type="ECO:0000313" key="8">
    <source>
        <dbReference type="Proteomes" id="UP000053257"/>
    </source>
</evidence>
<dbReference type="InterPro" id="IPR015424">
    <property type="entry name" value="PyrdxlP-dep_Trfase"/>
</dbReference>
<dbReference type="SUPFAM" id="SSF53383">
    <property type="entry name" value="PLP-dependent transferases"/>
    <property type="match status" value="1"/>
</dbReference>
<dbReference type="Pfam" id="PF00155">
    <property type="entry name" value="Aminotran_1_2"/>
    <property type="match status" value="1"/>
</dbReference>
<dbReference type="CDD" id="cd00609">
    <property type="entry name" value="AAT_like"/>
    <property type="match status" value="1"/>
</dbReference>
<dbReference type="Gene3D" id="3.40.640.10">
    <property type="entry name" value="Type I PLP-dependent aspartate aminotransferase-like (Major domain)"/>
    <property type="match status" value="1"/>
</dbReference>
<keyword evidence="4" id="KW-0808">Transferase</keyword>
<dbReference type="EMBL" id="KN840509">
    <property type="protein sequence ID" value="KIP06872.1"/>
    <property type="molecule type" value="Genomic_DNA"/>
</dbReference>
<dbReference type="InterPro" id="IPR004839">
    <property type="entry name" value="Aminotransferase_I/II_large"/>
</dbReference>
<dbReference type="InterPro" id="IPR015421">
    <property type="entry name" value="PyrdxlP-dep_Trfase_major"/>
</dbReference>
<dbReference type="AlphaFoldDB" id="A0A0C3S7N2"/>
<reference evidence="7 8" key="1">
    <citation type="journal article" date="2014" name="PLoS Genet.">
        <title>Analysis of the Phlebiopsis gigantea genome, transcriptome and secretome provides insight into its pioneer colonization strategies of wood.</title>
        <authorList>
            <person name="Hori C."/>
            <person name="Ishida T."/>
            <person name="Igarashi K."/>
            <person name="Samejima M."/>
            <person name="Suzuki H."/>
            <person name="Master E."/>
            <person name="Ferreira P."/>
            <person name="Ruiz-Duenas F.J."/>
            <person name="Held B."/>
            <person name="Canessa P."/>
            <person name="Larrondo L.F."/>
            <person name="Schmoll M."/>
            <person name="Druzhinina I.S."/>
            <person name="Kubicek C.P."/>
            <person name="Gaskell J.A."/>
            <person name="Kersten P."/>
            <person name="St John F."/>
            <person name="Glasner J."/>
            <person name="Sabat G."/>
            <person name="Splinter BonDurant S."/>
            <person name="Syed K."/>
            <person name="Yadav J."/>
            <person name="Mgbeahuruike A.C."/>
            <person name="Kovalchuk A."/>
            <person name="Asiegbu F.O."/>
            <person name="Lackner G."/>
            <person name="Hoffmeister D."/>
            <person name="Rencoret J."/>
            <person name="Gutierrez A."/>
            <person name="Sun H."/>
            <person name="Lindquist E."/>
            <person name="Barry K."/>
            <person name="Riley R."/>
            <person name="Grigoriev I.V."/>
            <person name="Henrissat B."/>
            <person name="Kues U."/>
            <person name="Berka R.M."/>
            <person name="Martinez A.T."/>
            <person name="Covert S.F."/>
            <person name="Blanchette R.A."/>
            <person name="Cullen D."/>
        </authorList>
    </citation>
    <scope>NUCLEOTIDE SEQUENCE [LARGE SCALE GENOMIC DNA]</scope>
    <source>
        <strain evidence="7 8">11061_1 CR5-6</strain>
    </source>
</reference>
<keyword evidence="8" id="KW-1185">Reference proteome</keyword>
<evidence type="ECO:0000256" key="1">
    <source>
        <dbReference type="ARBA" id="ARBA00001933"/>
    </source>
</evidence>
<dbReference type="NCBIfam" id="NF005732">
    <property type="entry name" value="PRK07550.1"/>
    <property type="match status" value="1"/>
</dbReference>
<proteinExistence type="inferred from homology"/>
<name>A0A0C3S7N2_PHLG1</name>